<protein>
    <submittedName>
        <fullName evidence="1">Uncharacterized protein</fullName>
    </submittedName>
</protein>
<proteinExistence type="predicted"/>
<evidence type="ECO:0000313" key="1">
    <source>
        <dbReference type="EMBL" id="PVU93636.1"/>
    </source>
</evidence>
<keyword evidence="2" id="KW-1185">Reference proteome</keyword>
<gene>
    <name evidence="1" type="ORF">BB561_003131</name>
</gene>
<dbReference type="EMBL" id="MBFR01000122">
    <property type="protein sequence ID" value="PVU93636.1"/>
    <property type="molecule type" value="Genomic_DNA"/>
</dbReference>
<dbReference type="AlphaFoldDB" id="A0A2T9YMS8"/>
<accession>A0A2T9YMS8</accession>
<dbReference type="Proteomes" id="UP000245383">
    <property type="component" value="Unassembled WGS sequence"/>
</dbReference>
<sequence length="138" mass="15774">MARIPRFHRGGRGSIPRIGVGSVAQWTRRLTTNQEIPDDTTGNNQNNTKGDSIFCNITQLYYQYDNIITWEEVTIALKATPNNKAPGIDTILSQIWKIVQQKANPTTNFSKLIFKLINLLYKNNNIPEQCKSRIFSYV</sequence>
<dbReference type="OrthoDB" id="3067660at2759"/>
<comment type="caution">
    <text evidence="1">The sequence shown here is derived from an EMBL/GenBank/DDBJ whole genome shotgun (WGS) entry which is preliminary data.</text>
</comment>
<organism evidence="1 2">
    <name type="scientific">Smittium simulii</name>
    <dbReference type="NCBI Taxonomy" id="133385"/>
    <lineage>
        <taxon>Eukaryota</taxon>
        <taxon>Fungi</taxon>
        <taxon>Fungi incertae sedis</taxon>
        <taxon>Zoopagomycota</taxon>
        <taxon>Kickxellomycotina</taxon>
        <taxon>Harpellomycetes</taxon>
        <taxon>Harpellales</taxon>
        <taxon>Legeriomycetaceae</taxon>
        <taxon>Smittium</taxon>
    </lineage>
</organism>
<name>A0A2T9YMS8_9FUNG</name>
<evidence type="ECO:0000313" key="2">
    <source>
        <dbReference type="Proteomes" id="UP000245383"/>
    </source>
</evidence>
<reference evidence="1 2" key="1">
    <citation type="journal article" date="2018" name="MBio">
        <title>Comparative Genomics Reveals the Core Gene Toolbox for the Fungus-Insect Symbiosis.</title>
        <authorList>
            <person name="Wang Y."/>
            <person name="Stata M."/>
            <person name="Wang W."/>
            <person name="Stajich J.E."/>
            <person name="White M.M."/>
            <person name="Moncalvo J.M."/>
        </authorList>
    </citation>
    <scope>NUCLEOTIDE SEQUENCE [LARGE SCALE GENOMIC DNA]</scope>
    <source>
        <strain evidence="1 2">SWE-8-4</strain>
    </source>
</reference>